<keyword evidence="2" id="KW-1185">Reference proteome</keyword>
<dbReference type="EMBL" id="JAUSVV010000002">
    <property type="protein sequence ID" value="MDQ0441744.1"/>
    <property type="molecule type" value="Genomic_DNA"/>
</dbReference>
<evidence type="ECO:0000313" key="1">
    <source>
        <dbReference type="EMBL" id="MDQ0441744.1"/>
    </source>
</evidence>
<gene>
    <name evidence="1" type="ORF">QO016_001227</name>
</gene>
<reference evidence="1 2" key="1">
    <citation type="submission" date="2023-07" db="EMBL/GenBank/DDBJ databases">
        <title>Genomic Encyclopedia of Type Strains, Phase IV (KMG-IV): sequencing the most valuable type-strain genomes for metagenomic binning, comparative biology and taxonomic classification.</title>
        <authorList>
            <person name="Goeker M."/>
        </authorList>
    </citation>
    <scope>NUCLEOTIDE SEQUENCE [LARGE SCALE GENOMIC DNA]</scope>
    <source>
        <strain evidence="1 2">DSM 19562</strain>
    </source>
</reference>
<name>A0ABU0HHD8_9HYPH</name>
<dbReference type="Proteomes" id="UP001236369">
    <property type="component" value="Unassembled WGS sequence"/>
</dbReference>
<dbReference type="SUPFAM" id="SSF53335">
    <property type="entry name" value="S-adenosyl-L-methionine-dependent methyltransferases"/>
    <property type="match status" value="1"/>
</dbReference>
<evidence type="ECO:0000313" key="2">
    <source>
        <dbReference type="Proteomes" id="UP001236369"/>
    </source>
</evidence>
<dbReference type="PANTHER" id="PTHR20974">
    <property type="entry name" value="UPF0585 PROTEIN CG18661"/>
    <property type="match status" value="1"/>
</dbReference>
<protein>
    <recommendedName>
        <fullName evidence="3">SAM-dependent methyltransferase</fullName>
    </recommendedName>
</protein>
<organism evidence="1 2">
    <name type="scientific">Methylobacterium persicinum</name>
    <dbReference type="NCBI Taxonomy" id="374426"/>
    <lineage>
        <taxon>Bacteria</taxon>
        <taxon>Pseudomonadati</taxon>
        <taxon>Pseudomonadota</taxon>
        <taxon>Alphaproteobacteria</taxon>
        <taxon>Hyphomicrobiales</taxon>
        <taxon>Methylobacteriaceae</taxon>
        <taxon>Methylobacterium</taxon>
    </lineage>
</organism>
<dbReference type="RefSeq" id="WP_238251285.1">
    <property type="nucleotide sequence ID" value="NZ_BPQX01000051.1"/>
</dbReference>
<comment type="caution">
    <text evidence="1">The sequence shown here is derived from an EMBL/GenBank/DDBJ whole genome shotgun (WGS) entry which is preliminary data.</text>
</comment>
<dbReference type="Gene3D" id="3.40.50.150">
    <property type="entry name" value="Vaccinia Virus protein VP39"/>
    <property type="match status" value="1"/>
</dbReference>
<evidence type="ECO:0008006" key="3">
    <source>
        <dbReference type="Google" id="ProtNLM"/>
    </source>
</evidence>
<dbReference type="InterPro" id="IPR029063">
    <property type="entry name" value="SAM-dependent_MTases_sf"/>
</dbReference>
<dbReference type="InterPro" id="IPR010342">
    <property type="entry name" value="DUF938"/>
</dbReference>
<dbReference type="Pfam" id="PF06080">
    <property type="entry name" value="DUF938"/>
    <property type="match status" value="1"/>
</dbReference>
<sequence>MLSWTSQGDALTAPAVARNRDAILGVLLRVLPKTGTVLEIASGSGEHAVHFARALPRLTWQPSDPEPAALRSIHAHGREAALPNLRDPLSLDVSSGAWPPVRADAIVCINMIHIAPWVATEGLMAGAARLLPPEAPLVLYGPFREEGVPTALSNEAFDADLRSRDPRWGLRQVEEVGRLAVSRGLALTERVAMPANNLVLVYRKVAGGGALRLPSEGA</sequence>
<dbReference type="PANTHER" id="PTHR20974:SF0">
    <property type="entry name" value="UPF0585 PROTEIN CG18661"/>
    <property type="match status" value="1"/>
</dbReference>
<proteinExistence type="predicted"/>
<accession>A0ABU0HHD8</accession>